<keyword evidence="2" id="KW-1185">Reference proteome</keyword>
<gene>
    <name evidence="1" type="ORF">GH811_13925</name>
</gene>
<accession>A0ABR6YZS4</accession>
<proteinExistence type="predicted"/>
<dbReference type="Proteomes" id="UP000622405">
    <property type="component" value="Unassembled WGS sequence"/>
</dbReference>
<evidence type="ECO:0008006" key="3">
    <source>
        <dbReference type="Google" id="ProtNLM"/>
    </source>
</evidence>
<dbReference type="RefSeq" id="WP_186894872.1">
    <property type="nucleotide sequence ID" value="NZ_WJBE01000014.1"/>
</dbReference>
<name>A0ABR6YZS4_9FIRM</name>
<evidence type="ECO:0000313" key="2">
    <source>
        <dbReference type="Proteomes" id="UP000622405"/>
    </source>
</evidence>
<organism evidence="1 2">
    <name type="scientific">Acetobacterium malicum</name>
    <dbReference type="NCBI Taxonomy" id="52692"/>
    <lineage>
        <taxon>Bacteria</taxon>
        <taxon>Bacillati</taxon>
        <taxon>Bacillota</taxon>
        <taxon>Clostridia</taxon>
        <taxon>Eubacteriales</taxon>
        <taxon>Eubacteriaceae</taxon>
        <taxon>Acetobacterium</taxon>
    </lineage>
</organism>
<dbReference type="EMBL" id="WJBE01000014">
    <property type="protein sequence ID" value="MBC3900714.1"/>
    <property type="molecule type" value="Genomic_DNA"/>
</dbReference>
<protein>
    <recommendedName>
        <fullName evidence="3">Response regulator</fullName>
    </recommendedName>
</protein>
<comment type="caution">
    <text evidence="1">The sequence shown here is derived from an EMBL/GenBank/DDBJ whole genome shotgun (WGS) entry which is preliminary data.</text>
</comment>
<reference evidence="1 2" key="1">
    <citation type="journal article" date="2020" name="mSystems">
        <title>Defining Genomic and Predicted Metabolic Features of the Acetobacterium Genus.</title>
        <authorList>
            <person name="Ross D.E."/>
            <person name="Marshall C.W."/>
            <person name="Gulliver D."/>
            <person name="May H.D."/>
            <person name="Norman R.S."/>
        </authorList>
    </citation>
    <scope>NUCLEOTIDE SEQUENCE [LARGE SCALE GENOMIC DNA]</scope>
    <source>
        <strain evidence="1 2">DSM 4132</strain>
    </source>
</reference>
<evidence type="ECO:0000313" key="1">
    <source>
        <dbReference type="EMBL" id="MBC3900714.1"/>
    </source>
</evidence>
<sequence>MNEKEIIKIVYVDDKIDLIISEYLDKLEESKYVFKYFETKFDSNRSNYKDLLNDDIVSKADVVIIDSKLFENGSVTQKFSGEEFKAMYNTIYPYSNVIVISKNDELEKYGTIKKYSKTKHNDSNDYYDTALKPLILENAEKIIQSRQILKALKKNISNYENDLIVDKIQNMMTGASSYRELTDEKIDELIRLIESELIKK</sequence>